<gene>
    <name evidence="2" type="ORF">EMA8858_03890</name>
</gene>
<evidence type="ECO:0000313" key="2">
    <source>
        <dbReference type="EMBL" id="CAH0997756.1"/>
    </source>
</evidence>
<keyword evidence="1" id="KW-0732">Signal</keyword>
<dbReference type="Proteomes" id="UP000837932">
    <property type="component" value="Unassembled WGS sequence"/>
</dbReference>
<organism evidence="2 3">
    <name type="scientific">Emticicia aquatica</name>
    <dbReference type="NCBI Taxonomy" id="1681835"/>
    <lineage>
        <taxon>Bacteria</taxon>
        <taxon>Pseudomonadati</taxon>
        <taxon>Bacteroidota</taxon>
        <taxon>Cytophagia</taxon>
        <taxon>Cytophagales</taxon>
        <taxon>Leadbetterellaceae</taxon>
        <taxon>Emticicia</taxon>
    </lineage>
</organism>
<name>A0ABM9AUN2_9BACT</name>
<reference evidence="2" key="1">
    <citation type="submission" date="2021-12" db="EMBL/GenBank/DDBJ databases">
        <authorList>
            <person name="Rodrigo-Torres L."/>
            <person name="Arahal R. D."/>
            <person name="Lucena T."/>
        </authorList>
    </citation>
    <scope>NUCLEOTIDE SEQUENCE</scope>
    <source>
        <strain evidence="2">CECT 8858</strain>
    </source>
</reference>
<dbReference type="RefSeq" id="WP_238808564.1">
    <property type="nucleotide sequence ID" value="NZ_CAKLPY010000005.1"/>
</dbReference>
<evidence type="ECO:0008006" key="4">
    <source>
        <dbReference type="Google" id="ProtNLM"/>
    </source>
</evidence>
<feature type="chain" id="PRO_5047046949" description="Thrombospondin type 3 repeat-containing protein" evidence="1">
    <location>
        <begin position="27"/>
        <end position="284"/>
    </location>
</feature>
<feature type="signal peptide" evidence="1">
    <location>
        <begin position="1"/>
        <end position="26"/>
    </location>
</feature>
<dbReference type="SUPFAM" id="SSF103647">
    <property type="entry name" value="TSP type-3 repeat"/>
    <property type="match status" value="1"/>
</dbReference>
<accession>A0ABM9AUN2</accession>
<evidence type="ECO:0000313" key="3">
    <source>
        <dbReference type="Proteomes" id="UP000837932"/>
    </source>
</evidence>
<dbReference type="EMBL" id="CAKLPY010000005">
    <property type="protein sequence ID" value="CAH0997756.1"/>
    <property type="molecule type" value="Genomic_DNA"/>
</dbReference>
<proteinExistence type="predicted"/>
<keyword evidence="3" id="KW-1185">Reference proteome</keyword>
<sequence>MKIKGFFNTICLSLLLVLNVFGEANARNIIEEKQQTLATDSDADGVDDMIDLCPNTPSGTTVNAHGCPVEIANCDYTSNNVSFGTLSTEPVGKETRYLLVDSKSTKIVQISTTKTFTGLVGSNTYMIVAFSYENDGTVTGLLVGSLLSEVTASCSDFSRALSVKICSPFVERSQCDYSTTNITLNKATASPVGYITKYLLVNKFGTMVQVNDTPSFTNLSGIQTYNAYSISYSNDGSISNLAVGNNLSNVTANCYDWSNPFPVKVCICNPNICLPITIVKTKSR</sequence>
<dbReference type="InterPro" id="IPR028974">
    <property type="entry name" value="TSP_type-3_rpt"/>
</dbReference>
<protein>
    <recommendedName>
        <fullName evidence="4">Thrombospondin type 3 repeat-containing protein</fullName>
    </recommendedName>
</protein>
<evidence type="ECO:0000256" key="1">
    <source>
        <dbReference type="SAM" id="SignalP"/>
    </source>
</evidence>
<comment type="caution">
    <text evidence="2">The sequence shown here is derived from an EMBL/GenBank/DDBJ whole genome shotgun (WGS) entry which is preliminary data.</text>
</comment>